<accession>A0A0G4MK83</accession>
<gene>
    <name evidence="2" type="ORF">BN1708_019543</name>
</gene>
<organism evidence="2 3">
    <name type="scientific">Verticillium longisporum</name>
    <name type="common">Verticillium dahliae var. longisporum</name>
    <dbReference type="NCBI Taxonomy" id="100787"/>
    <lineage>
        <taxon>Eukaryota</taxon>
        <taxon>Fungi</taxon>
        <taxon>Dikarya</taxon>
        <taxon>Ascomycota</taxon>
        <taxon>Pezizomycotina</taxon>
        <taxon>Sordariomycetes</taxon>
        <taxon>Hypocreomycetidae</taxon>
        <taxon>Glomerellales</taxon>
        <taxon>Plectosphaerellaceae</taxon>
        <taxon>Verticillium</taxon>
    </lineage>
</organism>
<protein>
    <submittedName>
        <fullName evidence="2">Uncharacterized protein</fullName>
    </submittedName>
</protein>
<dbReference type="Proteomes" id="UP000044602">
    <property type="component" value="Unassembled WGS sequence"/>
</dbReference>
<keyword evidence="3" id="KW-1185">Reference proteome</keyword>
<reference evidence="2 3" key="1">
    <citation type="submission" date="2015-05" db="EMBL/GenBank/DDBJ databases">
        <authorList>
            <person name="Wang D.B."/>
            <person name="Wang M."/>
        </authorList>
    </citation>
    <scope>NUCLEOTIDE SEQUENCE [LARGE SCALE GENOMIC DNA]</scope>
    <source>
        <strain evidence="2">VL1</strain>
    </source>
</reference>
<dbReference type="AlphaFoldDB" id="A0A0G4MK83"/>
<name>A0A0G4MK83_VERLO</name>
<evidence type="ECO:0000313" key="2">
    <source>
        <dbReference type="EMBL" id="CRK34552.1"/>
    </source>
</evidence>
<evidence type="ECO:0000256" key="1">
    <source>
        <dbReference type="SAM" id="MobiDB-lite"/>
    </source>
</evidence>
<sequence length="24" mass="2656">HGPGRHAHHKGSHAEHGRRQLPPV</sequence>
<feature type="compositionally biased region" description="Basic residues" evidence="1">
    <location>
        <begin position="1"/>
        <end position="11"/>
    </location>
</feature>
<feature type="region of interest" description="Disordered" evidence="1">
    <location>
        <begin position="1"/>
        <end position="24"/>
    </location>
</feature>
<proteinExistence type="predicted"/>
<feature type="non-terminal residue" evidence="2">
    <location>
        <position position="1"/>
    </location>
</feature>
<dbReference type="EMBL" id="CVQH01023077">
    <property type="protein sequence ID" value="CRK34552.1"/>
    <property type="molecule type" value="Genomic_DNA"/>
</dbReference>
<evidence type="ECO:0000313" key="3">
    <source>
        <dbReference type="Proteomes" id="UP000044602"/>
    </source>
</evidence>